<dbReference type="Proteomes" id="UP001287282">
    <property type="component" value="Unassembled WGS sequence"/>
</dbReference>
<dbReference type="Pfam" id="PF03932">
    <property type="entry name" value="CutC"/>
    <property type="match status" value="1"/>
</dbReference>
<keyword evidence="2" id="KW-0963">Cytoplasm</keyword>
<name>A0ABU3X8P9_9BACI</name>
<organism evidence="3 4">
    <name type="scientific">Alkalihalophilus lindianensis</name>
    <dbReference type="NCBI Taxonomy" id="1630542"/>
    <lineage>
        <taxon>Bacteria</taxon>
        <taxon>Bacillati</taxon>
        <taxon>Bacillota</taxon>
        <taxon>Bacilli</taxon>
        <taxon>Bacillales</taxon>
        <taxon>Bacillaceae</taxon>
        <taxon>Alkalihalophilus</taxon>
    </lineage>
</organism>
<dbReference type="PANTHER" id="PTHR12598">
    <property type="entry name" value="COPPER HOMEOSTASIS PROTEIN CUTC"/>
    <property type="match status" value="1"/>
</dbReference>
<dbReference type="EMBL" id="JAWJBA010000002">
    <property type="protein sequence ID" value="MDV2684265.1"/>
    <property type="molecule type" value="Genomic_DNA"/>
</dbReference>
<sequence length="231" mass="26206">MLIEVIVQNEREAMEAEELGADRLELVSSIEEGGLTPAYSTMKRVVRSVSIPVQVMIRPHSRNFFYEEADKATISKDIYELLSLGGNRIVLGALNKDYTVDESLLDEVIHYYDELDITFHRAFDHVASQIEAYKILVSYKKNIQRILTSGGESNCWKGRDRLRKLVELSLELNGPVIIPGAGLTGENFEKIHACVGAEEYHFGSGLRKNRLFAEGFDKNTFYKITNISREK</sequence>
<dbReference type="InterPro" id="IPR005627">
    <property type="entry name" value="CutC-like"/>
</dbReference>
<gene>
    <name evidence="2" type="primary">cutC</name>
    <name evidence="3" type="ORF">RYX56_07775</name>
</gene>
<comment type="subcellular location">
    <subcellularLocation>
        <location evidence="2">Cytoplasm</location>
    </subcellularLocation>
</comment>
<evidence type="ECO:0000313" key="4">
    <source>
        <dbReference type="Proteomes" id="UP001287282"/>
    </source>
</evidence>
<keyword evidence="4" id="KW-1185">Reference proteome</keyword>
<reference evidence="3 4" key="1">
    <citation type="submission" date="2023-10" db="EMBL/GenBank/DDBJ databases">
        <title>Screening of Alkalihalobacillus lindianensis BZ-TG-R113 and Its Alleviation of Salt Stress on Rapeseed Growth.</title>
        <authorList>
            <person name="Zhao B."/>
            <person name="Guo T."/>
        </authorList>
    </citation>
    <scope>NUCLEOTIDE SEQUENCE [LARGE SCALE GENOMIC DNA]</scope>
    <source>
        <strain evidence="3 4">BZ-TG-R113</strain>
    </source>
</reference>
<comment type="similarity">
    <text evidence="1 2">Belongs to the CutC family.</text>
</comment>
<protein>
    <recommendedName>
        <fullName evidence="2">PF03932 family protein CutC</fullName>
    </recommendedName>
</protein>
<dbReference type="HAMAP" id="MF_00795">
    <property type="entry name" value="CutC"/>
    <property type="match status" value="1"/>
</dbReference>
<accession>A0ABU3X8P9</accession>
<proteinExistence type="inferred from homology"/>
<dbReference type="SUPFAM" id="SSF110395">
    <property type="entry name" value="CutC-like"/>
    <property type="match status" value="1"/>
</dbReference>
<dbReference type="InterPro" id="IPR036822">
    <property type="entry name" value="CutC-like_dom_sf"/>
</dbReference>
<dbReference type="Gene3D" id="3.20.20.380">
    <property type="entry name" value="Copper homeostasis (CutC) domain"/>
    <property type="match status" value="1"/>
</dbReference>
<evidence type="ECO:0000256" key="2">
    <source>
        <dbReference type="HAMAP-Rule" id="MF_00795"/>
    </source>
</evidence>
<dbReference type="PANTHER" id="PTHR12598:SF0">
    <property type="entry name" value="COPPER HOMEOSTASIS PROTEIN CUTC HOMOLOG"/>
    <property type="match status" value="1"/>
</dbReference>
<comment type="caution">
    <text evidence="3">The sequence shown here is derived from an EMBL/GenBank/DDBJ whole genome shotgun (WGS) entry which is preliminary data.</text>
</comment>
<comment type="caution">
    <text evidence="2">Once thought to be involved in copper homeostasis, experiments in E.coli have shown this is not the case.</text>
</comment>
<dbReference type="RefSeq" id="WP_317121505.1">
    <property type="nucleotide sequence ID" value="NZ_JAWJBA010000002.1"/>
</dbReference>
<evidence type="ECO:0000313" key="3">
    <source>
        <dbReference type="EMBL" id="MDV2684265.1"/>
    </source>
</evidence>
<evidence type="ECO:0000256" key="1">
    <source>
        <dbReference type="ARBA" id="ARBA00007768"/>
    </source>
</evidence>